<sequence>MSLEIVYALLGAFFLYTAWSTWRSGQGTAHLLSGGFWLLYGALFLLGDLWSDFTSGILVIILALLASLTGKQPSAPNQGTTPAACPFPAARTHNSLFLPLLCVPIGVVLFSIAGPFIKSGTWHLVDPSHVGQSTYMLATLLGLAVACVLFRPGPSEPLEAGAGILRQIGWAAIVPQMLAALGGVYALAGLNDTISGLLTHAGLGSPLVATLVYTVGMAALTALIGNAFAAFPVMFGACGLPFLIHGLGAPVAPVAAIGMLCGFCGTLLTPMAVNFNIVPVYLLGLTDRNAVIRAQMPTALAVFAGNTLLLYLIIQFGNILP</sequence>
<dbReference type="RefSeq" id="WP_183008205.1">
    <property type="nucleotide sequence ID" value="NZ_JABEQP010000002.1"/>
</dbReference>
<proteinExistence type="predicted"/>
<evidence type="ECO:0000313" key="3">
    <source>
        <dbReference type="Proteomes" id="UP000530320"/>
    </source>
</evidence>
<feature type="transmembrane region" description="Helical" evidence="1">
    <location>
        <begin position="53"/>
        <end position="70"/>
    </location>
</feature>
<reference evidence="2 3" key="1">
    <citation type="submission" date="2020-04" db="EMBL/GenBank/DDBJ databases">
        <title>Description of novel Gluconacetobacter.</title>
        <authorList>
            <person name="Sombolestani A."/>
        </authorList>
    </citation>
    <scope>NUCLEOTIDE SEQUENCE [LARGE SCALE GENOMIC DNA]</scope>
    <source>
        <strain evidence="2 3">LMG 22058</strain>
    </source>
</reference>
<dbReference type="AlphaFoldDB" id="A0A7W4JXQ2"/>
<feature type="transmembrane region" description="Helical" evidence="1">
    <location>
        <begin position="96"/>
        <end position="117"/>
    </location>
</feature>
<name>A0A7W4JXQ2_9PROT</name>
<gene>
    <name evidence="2" type="ORF">HLH44_03985</name>
</gene>
<feature type="transmembrane region" description="Helical" evidence="1">
    <location>
        <begin position="170"/>
        <end position="188"/>
    </location>
</feature>
<comment type="caution">
    <text evidence="2">The sequence shown here is derived from an EMBL/GenBank/DDBJ whole genome shotgun (WGS) entry which is preliminary data.</text>
</comment>
<keyword evidence="1" id="KW-1133">Transmembrane helix</keyword>
<keyword evidence="1" id="KW-0812">Transmembrane</keyword>
<dbReference type="Pfam" id="PF06166">
    <property type="entry name" value="DUF979"/>
    <property type="match status" value="1"/>
</dbReference>
<feature type="transmembrane region" description="Helical" evidence="1">
    <location>
        <begin position="223"/>
        <end position="244"/>
    </location>
</feature>
<dbReference type="EMBL" id="JABEQP010000002">
    <property type="protein sequence ID" value="MBB2196633.1"/>
    <property type="molecule type" value="Genomic_DNA"/>
</dbReference>
<keyword evidence="1" id="KW-0472">Membrane</keyword>
<protein>
    <submittedName>
        <fullName evidence="2">DUF979 family protein</fullName>
    </submittedName>
</protein>
<evidence type="ECO:0000313" key="2">
    <source>
        <dbReference type="EMBL" id="MBB2196633.1"/>
    </source>
</evidence>
<accession>A0A7W4JXQ2</accession>
<organism evidence="2 3">
    <name type="scientific">Gluconacetobacter dulcium</name>
    <dbReference type="NCBI Taxonomy" id="2729096"/>
    <lineage>
        <taxon>Bacteria</taxon>
        <taxon>Pseudomonadati</taxon>
        <taxon>Pseudomonadota</taxon>
        <taxon>Alphaproteobacteria</taxon>
        <taxon>Acetobacterales</taxon>
        <taxon>Acetobacteraceae</taxon>
        <taxon>Gluconacetobacter</taxon>
    </lineage>
</organism>
<feature type="transmembrane region" description="Helical" evidence="1">
    <location>
        <begin position="194"/>
        <end position="216"/>
    </location>
</feature>
<dbReference type="Proteomes" id="UP000530320">
    <property type="component" value="Unassembled WGS sequence"/>
</dbReference>
<feature type="transmembrane region" description="Helical" evidence="1">
    <location>
        <begin position="256"/>
        <end position="284"/>
    </location>
</feature>
<feature type="transmembrane region" description="Helical" evidence="1">
    <location>
        <begin position="129"/>
        <end position="150"/>
    </location>
</feature>
<evidence type="ECO:0000256" key="1">
    <source>
        <dbReference type="SAM" id="Phobius"/>
    </source>
</evidence>
<feature type="transmembrane region" description="Helical" evidence="1">
    <location>
        <begin position="296"/>
        <end position="314"/>
    </location>
</feature>
<dbReference type="InterPro" id="IPR009323">
    <property type="entry name" value="DUF979"/>
</dbReference>
<feature type="transmembrane region" description="Helical" evidence="1">
    <location>
        <begin position="6"/>
        <end position="22"/>
    </location>
</feature>